<dbReference type="EMBL" id="MN740430">
    <property type="protein sequence ID" value="QHU06154.1"/>
    <property type="molecule type" value="Genomic_DNA"/>
</dbReference>
<dbReference type="Pfam" id="PF00565">
    <property type="entry name" value="SNase"/>
    <property type="match status" value="1"/>
</dbReference>
<reference evidence="2" key="1">
    <citation type="journal article" date="2020" name="Nature">
        <title>Giant virus diversity and host interactions through global metagenomics.</title>
        <authorList>
            <person name="Schulz F."/>
            <person name="Roux S."/>
            <person name="Paez-Espino D."/>
            <person name="Jungbluth S."/>
            <person name="Walsh D.A."/>
            <person name="Denef V.J."/>
            <person name="McMahon K.D."/>
            <person name="Konstantinidis K.T."/>
            <person name="Eloe-Fadrosh E.A."/>
            <person name="Kyrpides N.C."/>
            <person name="Woyke T."/>
        </authorList>
    </citation>
    <scope>NUCLEOTIDE SEQUENCE</scope>
    <source>
        <strain evidence="2">GVMAG-M-3300027747-57</strain>
    </source>
</reference>
<dbReference type="SMART" id="SM00318">
    <property type="entry name" value="SNc"/>
    <property type="match status" value="1"/>
</dbReference>
<dbReference type="InterPro" id="IPR035437">
    <property type="entry name" value="SNase_OB-fold_sf"/>
</dbReference>
<dbReference type="AlphaFoldDB" id="A0A6C0JR00"/>
<name>A0A6C0JR00_9ZZZZ</name>
<organism evidence="2">
    <name type="scientific">viral metagenome</name>
    <dbReference type="NCBI Taxonomy" id="1070528"/>
    <lineage>
        <taxon>unclassified sequences</taxon>
        <taxon>metagenomes</taxon>
        <taxon>organismal metagenomes</taxon>
    </lineage>
</organism>
<sequence length="189" mass="21979">MRIVLLVFFNLLLTANKMFCWKFLKENLCYIKKNDNKELDISLHNGIKRISYDSLINIEYNNTIRFVPPISFGKVIKVYDGDTITIASRIPNTELPIYRFSVRLAGIDSPEIKGQTETEKTLAKESRDALHRIIFGKIVHLQNVNTEKYGRILADVYLENLHINQWMLDNNYAIPYDGGKKTHPTTWDD</sequence>
<dbReference type="SUPFAM" id="SSF50199">
    <property type="entry name" value="Staphylococcal nuclease"/>
    <property type="match status" value="1"/>
</dbReference>
<protein>
    <recommendedName>
        <fullName evidence="1">TNase-like domain-containing protein</fullName>
    </recommendedName>
</protein>
<dbReference type="InterPro" id="IPR016071">
    <property type="entry name" value="Staphylococal_nuclease_OB-fold"/>
</dbReference>
<evidence type="ECO:0000313" key="2">
    <source>
        <dbReference type="EMBL" id="QHU06154.1"/>
    </source>
</evidence>
<accession>A0A6C0JR00</accession>
<proteinExistence type="predicted"/>
<dbReference type="Gene3D" id="2.40.50.90">
    <property type="match status" value="1"/>
</dbReference>
<feature type="domain" description="TNase-like" evidence="1">
    <location>
        <begin position="69"/>
        <end position="189"/>
    </location>
</feature>
<dbReference type="PROSITE" id="PS50830">
    <property type="entry name" value="TNASE_3"/>
    <property type="match status" value="1"/>
</dbReference>
<evidence type="ECO:0000259" key="1">
    <source>
        <dbReference type="PROSITE" id="PS50830"/>
    </source>
</evidence>